<proteinExistence type="predicted"/>
<keyword evidence="3" id="KW-1185">Reference proteome</keyword>
<accession>A0ABY7DYX8</accession>
<evidence type="ECO:0000313" key="3">
    <source>
        <dbReference type="Proteomes" id="UP001164746"/>
    </source>
</evidence>
<organism evidence="2 3">
    <name type="scientific">Mya arenaria</name>
    <name type="common">Soft-shell clam</name>
    <dbReference type="NCBI Taxonomy" id="6604"/>
    <lineage>
        <taxon>Eukaryota</taxon>
        <taxon>Metazoa</taxon>
        <taxon>Spiralia</taxon>
        <taxon>Lophotrochozoa</taxon>
        <taxon>Mollusca</taxon>
        <taxon>Bivalvia</taxon>
        <taxon>Autobranchia</taxon>
        <taxon>Heteroconchia</taxon>
        <taxon>Euheterodonta</taxon>
        <taxon>Imparidentia</taxon>
        <taxon>Neoheterodontei</taxon>
        <taxon>Myida</taxon>
        <taxon>Myoidea</taxon>
        <taxon>Myidae</taxon>
        <taxon>Mya</taxon>
    </lineage>
</organism>
<evidence type="ECO:0000256" key="1">
    <source>
        <dbReference type="SAM" id="SignalP"/>
    </source>
</evidence>
<gene>
    <name evidence="2" type="ORF">MAR_008687</name>
</gene>
<name>A0ABY7DYX8_MYAAR</name>
<feature type="signal peptide" evidence="1">
    <location>
        <begin position="1"/>
        <end position="21"/>
    </location>
</feature>
<sequence length="246" mass="28426">MTMRLHLITFLVSAGIVQASAAKSSAAEVYQKPFYTILQGTVKRSFDTLDLDQLLNDPFFNDIENEPLESDKDYKEDAFNDDYLDLSAFDDLFNPDQDSSEVEKHEHFSDKMHHNEIPNVIPDEMENVFNELNNLPKDKDPMSNVIPGAEGPFGIPSQPYSGYQHQPYHFPEAQPPQHFADPFSRNNYPGPVPPHHSRYYTEPYLTNIPPRAQTNADKMMDEFMQFLFLKETGMLDQCMSLRRKRK</sequence>
<feature type="chain" id="PRO_5046487133" evidence="1">
    <location>
        <begin position="22"/>
        <end position="246"/>
    </location>
</feature>
<dbReference type="EMBL" id="CP111015">
    <property type="protein sequence ID" value="WAR02129.1"/>
    <property type="molecule type" value="Genomic_DNA"/>
</dbReference>
<dbReference type="Proteomes" id="UP001164746">
    <property type="component" value="Chromosome 4"/>
</dbReference>
<protein>
    <submittedName>
        <fullName evidence="2">Uncharacterized protein</fullName>
    </submittedName>
</protein>
<evidence type="ECO:0000313" key="2">
    <source>
        <dbReference type="EMBL" id="WAR02129.1"/>
    </source>
</evidence>
<keyword evidence="1" id="KW-0732">Signal</keyword>
<reference evidence="2" key="1">
    <citation type="submission" date="2022-11" db="EMBL/GenBank/DDBJ databases">
        <title>Centuries of genome instability and evolution in soft-shell clam transmissible cancer (bioRxiv).</title>
        <authorList>
            <person name="Hart S.F.M."/>
            <person name="Yonemitsu M.A."/>
            <person name="Giersch R.M."/>
            <person name="Beal B.F."/>
            <person name="Arriagada G."/>
            <person name="Davis B.W."/>
            <person name="Ostrander E.A."/>
            <person name="Goff S.P."/>
            <person name="Metzger M.J."/>
        </authorList>
    </citation>
    <scope>NUCLEOTIDE SEQUENCE</scope>
    <source>
        <strain evidence="2">MELC-2E11</strain>
        <tissue evidence="2">Siphon/mantle</tissue>
    </source>
</reference>